<proteinExistence type="inferred from homology"/>
<dbReference type="SMART" id="SM01266">
    <property type="entry name" value="Mac"/>
    <property type="match status" value="1"/>
</dbReference>
<evidence type="ECO:0000313" key="6">
    <source>
        <dbReference type="Proteomes" id="UP001583193"/>
    </source>
</evidence>
<evidence type="ECO:0000259" key="4">
    <source>
        <dbReference type="SMART" id="SM01266"/>
    </source>
</evidence>
<sequence>MAATAKRPEIIEIARGIPGVPMCEEYERMISGMMYNPNTPKLLEARHRCRGVTSDYNSLDTKTIPYDQIADKRLELLRKVVGKVGDGTFIEPPFLPDYGCNIVIGKDCFVNWNLTVLDTSLVVIGDRVQIATGVSIFSAGHDTSVLSRRKFVEFGHPIFIEDDCWIGGNVVILPGVRIGKGSTIGAGSVVTKDIPPYSVAVGNPCRVKKTIQSVEEEEQDPNNPYRDLVREDR</sequence>
<dbReference type="CDD" id="cd03357">
    <property type="entry name" value="LbH_MAT_GAT"/>
    <property type="match status" value="1"/>
</dbReference>
<comment type="similarity">
    <text evidence="1">Belongs to the transferase hexapeptide repeat family.</text>
</comment>
<dbReference type="PANTHER" id="PTHR23416">
    <property type="entry name" value="SIALIC ACID SYNTHASE-RELATED"/>
    <property type="match status" value="1"/>
</dbReference>
<gene>
    <name evidence="5" type="ORF">Plec18167_004163</name>
</gene>
<dbReference type="InterPro" id="IPR018357">
    <property type="entry name" value="Hexapep_transf_CS"/>
</dbReference>
<name>A0ABR3XSC9_9EURO</name>
<keyword evidence="2" id="KW-0808">Transferase</keyword>
<dbReference type="InterPro" id="IPR001451">
    <property type="entry name" value="Hexapep"/>
</dbReference>
<dbReference type="Proteomes" id="UP001583193">
    <property type="component" value="Unassembled WGS sequence"/>
</dbReference>
<organism evidence="5 6">
    <name type="scientific">Paecilomyces lecythidis</name>
    <dbReference type="NCBI Taxonomy" id="3004212"/>
    <lineage>
        <taxon>Eukaryota</taxon>
        <taxon>Fungi</taxon>
        <taxon>Dikarya</taxon>
        <taxon>Ascomycota</taxon>
        <taxon>Pezizomycotina</taxon>
        <taxon>Eurotiomycetes</taxon>
        <taxon>Eurotiomycetidae</taxon>
        <taxon>Eurotiales</taxon>
        <taxon>Thermoascaceae</taxon>
        <taxon>Paecilomyces</taxon>
    </lineage>
</organism>
<evidence type="ECO:0000256" key="2">
    <source>
        <dbReference type="ARBA" id="ARBA00022679"/>
    </source>
</evidence>
<feature type="region of interest" description="Disordered" evidence="3">
    <location>
        <begin position="213"/>
        <end position="233"/>
    </location>
</feature>
<dbReference type="EMBL" id="JAVDPF010000011">
    <property type="protein sequence ID" value="KAL1878868.1"/>
    <property type="molecule type" value="Genomic_DNA"/>
</dbReference>
<dbReference type="Pfam" id="PF00132">
    <property type="entry name" value="Hexapep"/>
    <property type="match status" value="1"/>
</dbReference>
<comment type="caution">
    <text evidence="5">The sequence shown here is derived from an EMBL/GenBank/DDBJ whole genome shotgun (WGS) entry which is preliminary data.</text>
</comment>
<dbReference type="SUPFAM" id="SSF51161">
    <property type="entry name" value="Trimeric LpxA-like enzymes"/>
    <property type="match status" value="1"/>
</dbReference>
<dbReference type="PANTHER" id="PTHR23416:SF23">
    <property type="entry name" value="ACETYLTRANSFERASE C18B11.09C-RELATED"/>
    <property type="match status" value="1"/>
</dbReference>
<reference evidence="5 6" key="1">
    <citation type="journal article" date="2024" name="IMA Fungus">
        <title>IMA Genome - F19 : A genome assembly and annotation guide to empower mycologists, including annotated draft genome sequences of Ceratocystis pirilliformis, Diaporthe australafricana, Fusarium ophioides, Paecilomyces lecythidis, and Sporothrix stenoceras.</title>
        <authorList>
            <person name="Aylward J."/>
            <person name="Wilson A.M."/>
            <person name="Visagie C.M."/>
            <person name="Spraker J."/>
            <person name="Barnes I."/>
            <person name="Buitendag C."/>
            <person name="Ceriani C."/>
            <person name="Del Mar Angel L."/>
            <person name="du Plessis D."/>
            <person name="Fuchs T."/>
            <person name="Gasser K."/>
            <person name="Kramer D."/>
            <person name="Li W."/>
            <person name="Munsamy K."/>
            <person name="Piso A."/>
            <person name="Price J.L."/>
            <person name="Sonnekus B."/>
            <person name="Thomas C."/>
            <person name="van der Nest A."/>
            <person name="van Dijk A."/>
            <person name="van Heerden A."/>
            <person name="van Vuuren N."/>
            <person name="Yilmaz N."/>
            <person name="Duong T.A."/>
            <person name="van der Merwe N.A."/>
            <person name="Wingfield M.J."/>
            <person name="Wingfield B.D."/>
        </authorList>
    </citation>
    <scope>NUCLEOTIDE SEQUENCE [LARGE SCALE GENOMIC DNA]</scope>
    <source>
        <strain evidence="5 6">CMW 18167</strain>
    </source>
</reference>
<accession>A0ABR3XSC9</accession>
<dbReference type="InterPro" id="IPR011004">
    <property type="entry name" value="Trimer_LpxA-like_sf"/>
</dbReference>
<evidence type="ECO:0000256" key="3">
    <source>
        <dbReference type="SAM" id="MobiDB-lite"/>
    </source>
</evidence>
<protein>
    <recommendedName>
        <fullName evidence="4">Maltose/galactoside acetyltransferase domain-containing protein</fullName>
    </recommendedName>
</protein>
<keyword evidence="6" id="KW-1185">Reference proteome</keyword>
<evidence type="ECO:0000313" key="5">
    <source>
        <dbReference type="EMBL" id="KAL1878868.1"/>
    </source>
</evidence>
<feature type="domain" description="Maltose/galactoside acetyltransferase" evidence="4">
    <location>
        <begin position="26"/>
        <end position="86"/>
    </location>
</feature>
<dbReference type="Gene3D" id="2.160.10.10">
    <property type="entry name" value="Hexapeptide repeat proteins"/>
    <property type="match status" value="1"/>
</dbReference>
<dbReference type="Pfam" id="PF12464">
    <property type="entry name" value="Mac"/>
    <property type="match status" value="1"/>
</dbReference>
<evidence type="ECO:0000256" key="1">
    <source>
        <dbReference type="ARBA" id="ARBA00007274"/>
    </source>
</evidence>
<dbReference type="InterPro" id="IPR051159">
    <property type="entry name" value="Hexapeptide_acetyltransf"/>
</dbReference>
<dbReference type="InterPro" id="IPR024688">
    <property type="entry name" value="Mac_dom"/>
</dbReference>
<dbReference type="PROSITE" id="PS00101">
    <property type="entry name" value="HEXAPEP_TRANSFERASES"/>
    <property type="match status" value="1"/>
</dbReference>